<dbReference type="EC" id="1.3.1.9" evidence="8"/>
<keyword evidence="4" id="KW-0276">Fatty acid metabolism</keyword>
<evidence type="ECO:0000313" key="12">
    <source>
        <dbReference type="EMBL" id="MBB5017582.1"/>
    </source>
</evidence>
<feature type="binding site" evidence="11">
    <location>
        <position position="17"/>
    </location>
    <ligand>
        <name>NAD(+)</name>
        <dbReference type="ChEBI" id="CHEBI:57540"/>
    </ligand>
</feature>
<dbReference type="AlphaFoldDB" id="A0A840MLJ5"/>
<dbReference type="InterPro" id="IPR002347">
    <property type="entry name" value="SDR_fam"/>
</dbReference>
<evidence type="ECO:0000256" key="11">
    <source>
        <dbReference type="PIRSR" id="PIRSR000094-3"/>
    </source>
</evidence>
<organism evidence="12 13">
    <name type="scientific">Chitinivorax tropicus</name>
    <dbReference type="NCBI Taxonomy" id="714531"/>
    <lineage>
        <taxon>Bacteria</taxon>
        <taxon>Pseudomonadati</taxon>
        <taxon>Pseudomonadota</taxon>
        <taxon>Betaproteobacteria</taxon>
        <taxon>Chitinivorax</taxon>
    </lineage>
</organism>
<comment type="similarity">
    <text evidence="2 8">Belongs to the short-chain dehydrogenases/reductases (SDR) family. FabI subfamily.</text>
</comment>
<dbReference type="InterPro" id="IPR014358">
    <property type="entry name" value="Enoyl-ACP_Rdtase_NADH"/>
</dbReference>
<dbReference type="PIRSF" id="PIRSF000094">
    <property type="entry name" value="Enoyl-ACP_rdct"/>
    <property type="match status" value="1"/>
</dbReference>
<dbReference type="PRINTS" id="PR00081">
    <property type="entry name" value="GDHRDH"/>
</dbReference>
<dbReference type="PANTHER" id="PTHR43159">
    <property type="entry name" value="ENOYL-[ACYL-CARRIER-PROTEIN] REDUCTASE"/>
    <property type="match status" value="1"/>
</dbReference>
<gene>
    <name evidence="12" type="ORF">HNQ59_000851</name>
</gene>
<feature type="binding site" evidence="11">
    <location>
        <position position="96"/>
    </location>
    <ligand>
        <name>NAD(+)</name>
        <dbReference type="ChEBI" id="CHEBI:57540"/>
    </ligand>
</feature>
<accession>A0A840MLJ5</accession>
<feature type="binding site" evidence="11">
    <location>
        <position position="166"/>
    </location>
    <ligand>
        <name>NAD(+)</name>
        <dbReference type="ChEBI" id="CHEBI:57540"/>
    </ligand>
</feature>
<dbReference type="SUPFAM" id="SSF51735">
    <property type="entry name" value="NAD(P)-binding Rossmann-fold domains"/>
    <property type="match status" value="1"/>
</dbReference>
<evidence type="ECO:0000256" key="2">
    <source>
        <dbReference type="ARBA" id="ARBA00009233"/>
    </source>
</evidence>
<comment type="caution">
    <text evidence="12">The sequence shown here is derived from an EMBL/GenBank/DDBJ whole genome shotgun (WGS) entry which is preliminary data.</text>
</comment>
<dbReference type="GO" id="GO:0004318">
    <property type="term" value="F:enoyl-[acyl-carrier-protein] reductase (NADH) activity"/>
    <property type="evidence" value="ECO:0007669"/>
    <property type="project" value="UniProtKB-EC"/>
</dbReference>
<dbReference type="Gene3D" id="3.40.50.720">
    <property type="entry name" value="NAD(P)-binding Rossmann-like Domain"/>
    <property type="match status" value="1"/>
</dbReference>
<keyword evidence="5 8" id="KW-0560">Oxidoreductase</keyword>
<keyword evidence="7 8" id="KW-0275">Fatty acid biosynthesis</keyword>
<feature type="active site" description="Proton acceptor" evidence="9">
    <location>
        <position position="159"/>
    </location>
</feature>
<proteinExistence type="inferred from homology"/>
<keyword evidence="8 11" id="KW-0520">NAD</keyword>
<feature type="active site" description="Proton acceptor" evidence="9">
    <location>
        <position position="149"/>
    </location>
</feature>
<feature type="binding site" evidence="10">
    <location>
        <position position="99"/>
    </location>
    <ligand>
        <name>substrate</name>
    </ligand>
</feature>
<dbReference type="CDD" id="cd05372">
    <property type="entry name" value="ENR_SDR"/>
    <property type="match status" value="1"/>
</dbReference>
<evidence type="ECO:0000256" key="5">
    <source>
        <dbReference type="ARBA" id="ARBA00023002"/>
    </source>
</evidence>
<evidence type="ECO:0000313" key="13">
    <source>
        <dbReference type="Proteomes" id="UP000575898"/>
    </source>
</evidence>
<evidence type="ECO:0000256" key="7">
    <source>
        <dbReference type="ARBA" id="ARBA00023160"/>
    </source>
</evidence>
<keyword evidence="6" id="KW-0443">Lipid metabolism</keyword>
<dbReference type="UniPathway" id="UPA00094"/>
<dbReference type="RefSeq" id="WP_184035616.1">
    <property type="nucleotide sequence ID" value="NZ_JACHHY010000004.1"/>
</dbReference>
<sequence>MENSGLSLAGAKALVVGVANAHSIAWGCARVFHSLGAEVALTYLNDKARPFVQPLADEIAAPLLMPLDVSEPGQLEAVFHAIKQHWGRIDIVVHSIAWAPLADLHGRLTDSSASGFLQAMDVSCHSFVRMARLAEPLMPEGGTLLAMSYLGANKVVPNYQLMGPVKAALEASVRYLAYELGPMGIRVHALSPGPIRTRAASGLQDFDELLYDAMQRSPEQDLVDIDDVGHAAAYLCTPAARLITGSVQYIDAGHHIMA</sequence>
<dbReference type="EMBL" id="JACHHY010000004">
    <property type="protein sequence ID" value="MBB5017582.1"/>
    <property type="molecule type" value="Genomic_DNA"/>
</dbReference>
<evidence type="ECO:0000256" key="1">
    <source>
        <dbReference type="ARBA" id="ARBA00005194"/>
    </source>
</evidence>
<evidence type="ECO:0000256" key="9">
    <source>
        <dbReference type="PIRSR" id="PIRSR000094-1"/>
    </source>
</evidence>
<dbReference type="NCBIfam" id="NF005717">
    <property type="entry name" value="PRK07533.1"/>
    <property type="match status" value="1"/>
</dbReference>
<feature type="binding site" evidence="11">
    <location>
        <begin position="68"/>
        <end position="69"/>
    </location>
    <ligand>
        <name>NAD(+)</name>
        <dbReference type="ChEBI" id="CHEBI:57540"/>
    </ligand>
</feature>
<reference evidence="12 13" key="1">
    <citation type="submission" date="2020-08" db="EMBL/GenBank/DDBJ databases">
        <title>Genomic Encyclopedia of Type Strains, Phase IV (KMG-IV): sequencing the most valuable type-strain genomes for metagenomic binning, comparative biology and taxonomic classification.</title>
        <authorList>
            <person name="Goeker M."/>
        </authorList>
    </citation>
    <scope>NUCLEOTIDE SEQUENCE [LARGE SCALE GENOMIC DNA]</scope>
    <source>
        <strain evidence="12 13">DSM 27165</strain>
    </source>
</reference>
<dbReference type="InterPro" id="IPR036291">
    <property type="entry name" value="NAD(P)-bd_dom_sf"/>
</dbReference>
<dbReference type="GO" id="GO:0006633">
    <property type="term" value="P:fatty acid biosynthetic process"/>
    <property type="evidence" value="ECO:0007669"/>
    <property type="project" value="UniProtKB-UniPathway"/>
</dbReference>
<dbReference type="PANTHER" id="PTHR43159:SF2">
    <property type="entry name" value="ENOYL-[ACYL-CARRIER-PROTEIN] REDUCTASE [NADH], CHLOROPLASTIC"/>
    <property type="match status" value="1"/>
</dbReference>
<protein>
    <recommendedName>
        <fullName evidence="8">Enoyl-[acyl-carrier-protein] reductase [NADH]</fullName>
        <ecNumber evidence="8">1.3.1.9</ecNumber>
    </recommendedName>
</protein>
<dbReference type="Gene3D" id="1.10.8.400">
    <property type="entry name" value="Enoyl acyl carrier protein reductase"/>
    <property type="match status" value="1"/>
</dbReference>
<evidence type="ECO:0000256" key="8">
    <source>
        <dbReference type="PIRNR" id="PIRNR000094"/>
    </source>
</evidence>
<comment type="pathway">
    <text evidence="1">Lipid metabolism; fatty acid biosynthesis.</text>
</comment>
<comment type="catalytic activity">
    <reaction evidence="8">
        <text>a 2,3-saturated acyl-[ACP] + NAD(+) = a (2E)-enoyl-[ACP] + NADH + H(+)</text>
        <dbReference type="Rhea" id="RHEA:10240"/>
        <dbReference type="Rhea" id="RHEA-COMP:9925"/>
        <dbReference type="Rhea" id="RHEA-COMP:9926"/>
        <dbReference type="ChEBI" id="CHEBI:15378"/>
        <dbReference type="ChEBI" id="CHEBI:57540"/>
        <dbReference type="ChEBI" id="CHEBI:57945"/>
        <dbReference type="ChEBI" id="CHEBI:78784"/>
        <dbReference type="ChEBI" id="CHEBI:78785"/>
        <dbReference type="EC" id="1.3.1.9"/>
    </reaction>
</comment>
<keyword evidence="3 8" id="KW-0444">Lipid biosynthesis</keyword>
<evidence type="ECO:0000256" key="4">
    <source>
        <dbReference type="ARBA" id="ARBA00022832"/>
    </source>
</evidence>
<feature type="binding site" evidence="11">
    <location>
        <begin position="195"/>
        <end position="199"/>
    </location>
    <ligand>
        <name>NAD(+)</name>
        <dbReference type="ChEBI" id="CHEBI:57540"/>
    </ligand>
</feature>
<evidence type="ECO:0000256" key="6">
    <source>
        <dbReference type="ARBA" id="ARBA00023098"/>
    </source>
</evidence>
<evidence type="ECO:0000256" key="3">
    <source>
        <dbReference type="ARBA" id="ARBA00022516"/>
    </source>
</evidence>
<dbReference type="Pfam" id="PF13561">
    <property type="entry name" value="adh_short_C2"/>
    <property type="match status" value="1"/>
</dbReference>
<name>A0A840MLJ5_9PROT</name>
<dbReference type="Proteomes" id="UP000575898">
    <property type="component" value="Unassembled WGS sequence"/>
</dbReference>
<evidence type="ECO:0000256" key="10">
    <source>
        <dbReference type="PIRSR" id="PIRSR000094-2"/>
    </source>
</evidence>
<feature type="binding site" evidence="11">
    <location>
        <begin position="23"/>
        <end position="24"/>
    </location>
    <ligand>
        <name>NAD(+)</name>
        <dbReference type="ChEBI" id="CHEBI:57540"/>
    </ligand>
</feature>
<keyword evidence="13" id="KW-1185">Reference proteome</keyword>